<dbReference type="STRING" id="195883.A0A482WNH0"/>
<dbReference type="SMR" id="A0A482WNH0"/>
<dbReference type="PANTHER" id="PTHR11592:SF134">
    <property type="entry name" value="PHOSPHOLIPID HYDROPEROXIDE GLUTATHIONE PEROXIDASE"/>
    <property type="match status" value="1"/>
</dbReference>
<evidence type="ECO:0000313" key="5">
    <source>
        <dbReference type="EMBL" id="RZF35043.1"/>
    </source>
</evidence>
<comment type="caution">
    <text evidence="5">The sequence shown here is derived from an EMBL/GenBank/DDBJ whole genome shotgun (WGS) entry which is preliminary data.</text>
</comment>
<dbReference type="InterPro" id="IPR036249">
    <property type="entry name" value="Thioredoxin-like_sf"/>
</dbReference>
<protein>
    <recommendedName>
        <fullName evidence="7">Glutathione peroxidase</fullName>
    </recommendedName>
</protein>
<keyword evidence="6" id="KW-1185">Reference proteome</keyword>
<evidence type="ECO:0000256" key="1">
    <source>
        <dbReference type="ARBA" id="ARBA00006926"/>
    </source>
</evidence>
<dbReference type="AlphaFoldDB" id="A0A482WNH0"/>
<reference evidence="5 6" key="1">
    <citation type="journal article" date="2017" name="Gigascience">
        <title>Genome sequence of the small brown planthopper, Laodelphax striatellus.</title>
        <authorList>
            <person name="Zhu J."/>
            <person name="Jiang F."/>
            <person name="Wang X."/>
            <person name="Yang P."/>
            <person name="Bao Y."/>
            <person name="Zhao W."/>
            <person name="Wang W."/>
            <person name="Lu H."/>
            <person name="Wang Q."/>
            <person name="Cui N."/>
            <person name="Li J."/>
            <person name="Chen X."/>
            <person name="Luo L."/>
            <person name="Yu J."/>
            <person name="Kang L."/>
            <person name="Cui F."/>
        </authorList>
    </citation>
    <scope>NUCLEOTIDE SEQUENCE [LARGE SCALE GENOMIC DNA]</scope>
    <source>
        <strain evidence="5">Lst14</strain>
    </source>
</reference>
<sequence length="184" mass="21031">MMEGEMAAVNAVLSLAVLWLAGGGADASKVQRIPSRECVPIRTNESIYDFVAEDLWKTRNISLSDYKGKQEPGANATEIWNGITMVRPGNGFVPNFQLFSKIDTNGHKEHPLFTFLKKYCPPTRDGYADTKDLFYEPLKNWDIRWNFEKFLINREGKPIMRYDGSGEPSLIGDHIQRKILRNEF</sequence>
<dbReference type="Gene3D" id="3.40.30.10">
    <property type="entry name" value="Glutaredoxin"/>
    <property type="match status" value="1"/>
</dbReference>
<dbReference type="PROSITE" id="PS51355">
    <property type="entry name" value="GLUTATHIONE_PEROXID_3"/>
    <property type="match status" value="1"/>
</dbReference>
<dbReference type="InParanoid" id="A0A482WNH0"/>
<accession>A0A482WNH0</accession>
<evidence type="ECO:0000313" key="6">
    <source>
        <dbReference type="Proteomes" id="UP000291343"/>
    </source>
</evidence>
<dbReference type="EMBL" id="QKKF02029694">
    <property type="protein sequence ID" value="RZF35043.1"/>
    <property type="molecule type" value="Genomic_DNA"/>
</dbReference>
<gene>
    <name evidence="5" type="ORF">LSTR_LSTR009635</name>
</gene>
<dbReference type="Proteomes" id="UP000291343">
    <property type="component" value="Unassembled WGS sequence"/>
</dbReference>
<organism evidence="5 6">
    <name type="scientific">Laodelphax striatellus</name>
    <name type="common">Small brown planthopper</name>
    <name type="synonym">Delphax striatella</name>
    <dbReference type="NCBI Taxonomy" id="195883"/>
    <lineage>
        <taxon>Eukaryota</taxon>
        <taxon>Metazoa</taxon>
        <taxon>Ecdysozoa</taxon>
        <taxon>Arthropoda</taxon>
        <taxon>Hexapoda</taxon>
        <taxon>Insecta</taxon>
        <taxon>Pterygota</taxon>
        <taxon>Neoptera</taxon>
        <taxon>Paraneoptera</taxon>
        <taxon>Hemiptera</taxon>
        <taxon>Auchenorrhyncha</taxon>
        <taxon>Fulgoroidea</taxon>
        <taxon>Delphacidae</taxon>
        <taxon>Criomorphinae</taxon>
        <taxon>Laodelphax</taxon>
    </lineage>
</organism>
<dbReference type="PANTHER" id="PTHR11592">
    <property type="entry name" value="GLUTATHIONE PEROXIDASE"/>
    <property type="match status" value="1"/>
</dbReference>
<evidence type="ECO:0000256" key="3">
    <source>
        <dbReference type="ARBA" id="ARBA00023002"/>
    </source>
</evidence>
<evidence type="ECO:0000256" key="4">
    <source>
        <dbReference type="SAM" id="SignalP"/>
    </source>
</evidence>
<dbReference type="OrthoDB" id="446890at2759"/>
<keyword evidence="2" id="KW-0575">Peroxidase</keyword>
<evidence type="ECO:0008006" key="7">
    <source>
        <dbReference type="Google" id="ProtNLM"/>
    </source>
</evidence>
<dbReference type="SUPFAM" id="SSF52833">
    <property type="entry name" value="Thioredoxin-like"/>
    <property type="match status" value="1"/>
</dbReference>
<evidence type="ECO:0000256" key="2">
    <source>
        <dbReference type="ARBA" id="ARBA00022559"/>
    </source>
</evidence>
<keyword evidence="4" id="KW-0732">Signal</keyword>
<feature type="signal peptide" evidence="4">
    <location>
        <begin position="1"/>
        <end position="27"/>
    </location>
</feature>
<name>A0A482WNH0_LAOST</name>
<comment type="similarity">
    <text evidence="1">Belongs to the glutathione peroxidase family.</text>
</comment>
<dbReference type="Pfam" id="PF00255">
    <property type="entry name" value="GSHPx"/>
    <property type="match status" value="1"/>
</dbReference>
<keyword evidence="3" id="KW-0560">Oxidoreductase</keyword>
<proteinExistence type="inferred from homology"/>
<dbReference type="GO" id="GO:0004601">
    <property type="term" value="F:peroxidase activity"/>
    <property type="evidence" value="ECO:0007669"/>
    <property type="project" value="UniProtKB-KW"/>
</dbReference>
<dbReference type="InterPro" id="IPR000889">
    <property type="entry name" value="Glutathione_peroxidase"/>
</dbReference>
<feature type="chain" id="PRO_5019826480" description="Glutathione peroxidase" evidence="4">
    <location>
        <begin position="28"/>
        <end position="184"/>
    </location>
</feature>
<dbReference type="GO" id="GO:0006979">
    <property type="term" value="P:response to oxidative stress"/>
    <property type="evidence" value="ECO:0007669"/>
    <property type="project" value="InterPro"/>
</dbReference>